<name>F6HB50_VITVI</name>
<keyword evidence="2" id="KW-1185">Reference proteome</keyword>
<dbReference type="SUPFAM" id="SSF48371">
    <property type="entry name" value="ARM repeat"/>
    <property type="match status" value="1"/>
</dbReference>
<dbReference type="AlphaFoldDB" id="F6HB50"/>
<dbReference type="EMBL" id="FN595508">
    <property type="protein sequence ID" value="CCB49444.1"/>
    <property type="molecule type" value="Genomic_DNA"/>
</dbReference>
<dbReference type="InterPro" id="IPR044297">
    <property type="entry name" value="CSI1/2/3"/>
</dbReference>
<dbReference type="InterPro" id="IPR011989">
    <property type="entry name" value="ARM-like"/>
</dbReference>
<dbReference type="GO" id="GO:2001006">
    <property type="term" value="P:regulation of cellulose biosynthetic process"/>
    <property type="evidence" value="ECO:0007669"/>
    <property type="project" value="InterPro"/>
</dbReference>
<dbReference type="eggNOG" id="KOG0167">
    <property type="taxonomic scope" value="Eukaryota"/>
</dbReference>
<accession>F6HB50</accession>
<dbReference type="GO" id="GO:0010330">
    <property type="term" value="C:cellulose synthase complex"/>
    <property type="evidence" value="ECO:0007669"/>
    <property type="project" value="InterPro"/>
</dbReference>
<dbReference type="GO" id="GO:0008017">
    <property type="term" value="F:microtubule binding"/>
    <property type="evidence" value="ECO:0007669"/>
    <property type="project" value="InterPro"/>
</dbReference>
<dbReference type="HOGENOM" id="CLU_928778_0_0_1"/>
<protein>
    <submittedName>
        <fullName evidence="1">Uncharacterized protein</fullName>
    </submittedName>
</protein>
<gene>
    <name evidence="1" type="ORF">VIT_00s0131g00280</name>
</gene>
<dbReference type="InterPro" id="IPR016024">
    <property type="entry name" value="ARM-type_fold"/>
</dbReference>
<sequence>MCIIPSLALKPDEVIDRFFAAQAMASLVCNRSREINLTIINADAVAGLITLIGYVESDMPNLVALSEVFCLVRKLVQVVLENLVEIEDIRVGSTARKFIPLLMDLLRPIPDRSSAPPIAAQQLTGITDGSDTNKLIMAEAGALDALTKASHEFFDAKNVRDFELAKQAVQLLINVLNAASENVDGNPLESLCKILSSSTSSSDLKGNVAQLCFALFNILKIRASPRASECIKPLILLMQSENSTAVESGVYAFERLLDEATASGDTAADDLIQKTIRGQTSKCTIHSHLFILDASTPYSD</sequence>
<proteinExistence type="predicted"/>
<dbReference type="GO" id="GO:0051211">
    <property type="term" value="P:anisotropic cell growth"/>
    <property type="evidence" value="ECO:0007669"/>
    <property type="project" value="InterPro"/>
</dbReference>
<dbReference type="PaxDb" id="29760-VIT_00s0131g00280.t01"/>
<dbReference type="PANTHER" id="PTHR46369:SF1">
    <property type="entry name" value="PROTEIN CELLULOSE SYNTHASE INTERACTIVE 3"/>
    <property type="match status" value="1"/>
</dbReference>
<evidence type="ECO:0000313" key="2">
    <source>
        <dbReference type="Proteomes" id="UP000009183"/>
    </source>
</evidence>
<dbReference type="Proteomes" id="UP000009183">
    <property type="component" value="Unassembled WGS sequence, unordered"/>
</dbReference>
<evidence type="ECO:0000313" key="1">
    <source>
        <dbReference type="EMBL" id="CCB49444.1"/>
    </source>
</evidence>
<dbReference type="PANTHER" id="PTHR46369">
    <property type="entry name" value="PROTEIN CELLULOSE SYNTHASE INTERACTIVE 1"/>
    <property type="match status" value="1"/>
</dbReference>
<organism evidence="1 2">
    <name type="scientific">Vitis vinifera</name>
    <name type="common">Grape</name>
    <dbReference type="NCBI Taxonomy" id="29760"/>
    <lineage>
        <taxon>Eukaryota</taxon>
        <taxon>Viridiplantae</taxon>
        <taxon>Streptophyta</taxon>
        <taxon>Embryophyta</taxon>
        <taxon>Tracheophyta</taxon>
        <taxon>Spermatophyta</taxon>
        <taxon>Magnoliopsida</taxon>
        <taxon>eudicotyledons</taxon>
        <taxon>Gunneridae</taxon>
        <taxon>Pentapetalae</taxon>
        <taxon>rosids</taxon>
        <taxon>Vitales</taxon>
        <taxon>Vitaceae</taxon>
        <taxon>Viteae</taxon>
        <taxon>Vitis</taxon>
    </lineage>
</organism>
<dbReference type="Gene3D" id="1.25.10.10">
    <property type="entry name" value="Leucine-rich Repeat Variant"/>
    <property type="match status" value="1"/>
</dbReference>
<reference evidence="2" key="1">
    <citation type="journal article" date="2007" name="Nature">
        <title>The grapevine genome sequence suggests ancestral hexaploidization in major angiosperm phyla.</title>
        <authorList>
            <consortium name="The French-Italian Public Consortium for Grapevine Genome Characterization."/>
            <person name="Jaillon O."/>
            <person name="Aury J.-M."/>
            <person name="Noel B."/>
            <person name="Policriti A."/>
            <person name="Clepet C."/>
            <person name="Casagrande A."/>
            <person name="Choisne N."/>
            <person name="Aubourg S."/>
            <person name="Vitulo N."/>
            <person name="Jubin C."/>
            <person name="Vezzi A."/>
            <person name="Legeai F."/>
            <person name="Hugueney P."/>
            <person name="Dasilva C."/>
            <person name="Horner D."/>
            <person name="Mica E."/>
            <person name="Jublot D."/>
            <person name="Poulain J."/>
            <person name="Bruyere C."/>
            <person name="Billault A."/>
            <person name="Segurens B."/>
            <person name="Gouyvenoux M."/>
            <person name="Ugarte E."/>
            <person name="Cattonaro F."/>
            <person name="Anthouard V."/>
            <person name="Vico V."/>
            <person name="Del Fabbro C."/>
            <person name="Alaux M."/>
            <person name="Di Gaspero G."/>
            <person name="Dumas V."/>
            <person name="Felice N."/>
            <person name="Paillard S."/>
            <person name="Juman I."/>
            <person name="Moroldo M."/>
            <person name="Scalabrin S."/>
            <person name="Canaguier A."/>
            <person name="Le Clainche I."/>
            <person name="Malacrida G."/>
            <person name="Durand E."/>
            <person name="Pesole G."/>
            <person name="Laucou V."/>
            <person name="Chatelet P."/>
            <person name="Merdinoglu D."/>
            <person name="Delledonne M."/>
            <person name="Pezzotti M."/>
            <person name="Lecharny A."/>
            <person name="Scarpelli C."/>
            <person name="Artiguenave F."/>
            <person name="Pe M.E."/>
            <person name="Valle G."/>
            <person name="Morgante M."/>
            <person name="Caboche M."/>
            <person name="Adam-Blondon A.-F."/>
            <person name="Weissenbach J."/>
            <person name="Quetier F."/>
            <person name="Wincker P."/>
        </authorList>
    </citation>
    <scope>NUCLEOTIDE SEQUENCE [LARGE SCALE GENOMIC DNA]</scope>
    <source>
        <strain evidence="2">cv. Pinot noir / PN40024</strain>
    </source>
</reference>
<dbReference type="InParanoid" id="F6HB50"/>
<dbReference type="OrthoDB" id="10634117at2759"/>